<dbReference type="Pfam" id="PF12937">
    <property type="entry name" value="F-box-like"/>
    <property type="match status" value="1"/>
</dbReference>
<evidence type="ECO:0000259" key="1">
    <source>
        <dbReference type="Pfam" id="PF12937"/>
    </source>
</evidence>
<gene>
    <name evidence="2" type="ORF">RirG_100270</name>
</gene>
<dbReference type="Proteomes" id="UP000022910">
    <property type="component" value="Unassembled WGS sequence"/>
</dbReference>
<dbReference type="AlphaFoldDB" id="A0A015L8U8"/>
<proteinExistence type="predicted"/>
<dbReference type="SUPFAM" id="SSF52047">
    <property type="entry name" value="RNI-like"/>
    <property type="match status" value="1"/>
</dbReference>
<dbReference type="SMR" id="A0A015L8U8"/>
<dbReference type="InterPro" id="IPR032675">
    <property type="entry name" value="LRR_dom_sf"/>
</dbReference>
<dbReference type="InterPro" id="IPR036047">
    <property type="entry name" value="F-box-like_dom_sf"/>
</dbReference>
<protein>
    <recommendedName>
        <fullName evidence="1">F-box domain-containing protein</fullName>
    </recommendedName>
</protein>
<evidence type="ECO:0000313" key="2">
    <source>
        <dbReference type="EMBL" id="EXX68966.1"/>
    </source>
</evidence>
<dbReference type="Gene3D" id="3.80.10.10">
    <property type="entry name" value="Ribonuclease Inhibitor"/>
    <property type="match status" value="2"/>
</dbReference>
<dbReference type="EMBL" id="JEMT01017049">
    <property type="protein sequence ID" value="EXX68966.1"/>
    <property type="molecule type" value="Genomic_DNA"/>
</dbReference>
<reference evidence="2 3" key="1">
    <citation type="submission" date="2014-02" db="EMBL/GenBank/DDBJ databases">
        <title>Single nucleus genome sequencing reveals high similarity among nuclei of an endomycorrhizal fungus.</title>
        <authorList>
            <person name="Lin K."/>
            <person name="Geurts R."/>
            <person name="Zhang Z."/>
            <person name="Limpens E."/>
            <person name="Saunders D.G."/>
            <person name="Mu D."/>
            <person name="Pang E."/>
            <person name="Cao H."/>
            <person name="Cha H."/>
            <person name="Lin T."/>
            <person name="Zhou Q."/>
            <person name="Shang Y."/>
            <person name="Li Y."/>
            <person name="Ivanov S."/>
            <person name="Sharma T."/>
            <person name="Velzen R.V."/>
            <person name="Ruijter N.D."/>
            <person name="Aanen D.K."/>
            <person name="Win J."/>
            <person name="Kamoun S."/>
            <person name="Bisseling T."/>
            <person name="Huang S."/>
        </authorList>
    </citation>
    <scope>NUCLEOTIDE SEQUENCE [LARGE SCALE GENOMIC DNA]</scope>
    <source>
        <strain evidence="3">DAOM197198w</strain>
    </source>
</reference>
<dbReference type="SUPFAM" id="SSF81383">
    <property type="entry name" value="F-box domain"/>
    <property type="match status" value="1"/>
</dbReference>
<keyword evidence="3" id="KW-1185">Reference proteome</keyword>
<evidence type="ECO:0000313" key="3">
    <source>
        <dbReference type="Proteomes" id="UP000022910"/>
    </source>
</evidence>
<organism evidence="2 3">
    <name type="scientific">Rhizophagus irregularis (strain DAOM 197198w)</name>
    <name type="common">Glomus intraradices</name>
    <dbReference type="NCBI Taxonomy" id="1432141"/>
    <lineage>
        <taxon>Eukaryota</taxon>
        <taxon>Fungi</taxon>
        <taxon>Fungi incertae sedis</taxon>
        <taxon>Mucoromycota</taxon>
        <taxon>Glomeromycotina</taxon>
        <taxon>Glomeromycetes</taxon>
        <taxon>Glomerales</taxon>
        <taxon>Glomeraceae</taxon>
        <taxon>Rhizophagus</taxon>
    </lineage>
</organism>
<comment type="caution">
    <text evidence="2">The sequence shown here is derived from an EMBL/GenBank/DDBJ whole genome shotgun (WGS) entry which is preliminary data.</text>
</comment>
<dbReference type="HOGENOM" id="CLU_028913_0_1_1"/>
<accession>A0A015L8U8</accession>
<name>A0A015L8U8_RHIIW</name>
<feature type="domain" description="F-box" evidence="1">
    <location>
        <begin position="4"/>
        <end position="46"/>
    </location>
</feature>
<dbReference type="OrthoDB" id="2330273at2759"/>
<sequence length="477" mass="55735">MPNKLPADCLIEIFNYLDGNKTALYSCLLVNRLWCEVSVRVLWRNIWDLKRKISPSYRFGISSQILNTLINCLPKESKDLLYKNGAIPILTSKSPLFNYASFCKVLSILDINLILDDVFYNKKYFKNQKSTTYTLLNKNNMIAQEILKMFMKQTTMKKLTYYSDFYDRNIPNFINFSGAKDCLKNLSELACGSNVHSKFFYQLSQICHHIQSLDITFEEIVSDGLQDLIFSQVSLKSLTLKIQDYDDYSVIVPSLTSHSLTITKLVVQGVASYEPLSFISGLINLQELIISFDYRDDFEEIQNINFTKLQILKFINGCPKAEILIKFLENNGKNLKELYIDKHNNFLNLAISKFCPNLKSLYTRFIKNELKTLRIIFISCQQLESIKIRSGKTYLKCDEVLETVTKYSPKNFHELRLRNYVKLDSKDLESFFIGWKNRKVQKSLSFIIHNNNEENIENMKIIEKYKKLGIIKKFEFE</sequence>
<dbReference type="InterPro" id="IPR001810">
    <property type="entry name" value="F-box_dom"/>
</dbReference>